<keyword evidence="2" id="KW-1185">Reference proteome</keyword>
<evidence type="ECO:0000313" key="1">
    <source>
        <dbReference type="EMBL" id="KIY63104.1"/>
    </source>
</evidence>
<evidence type="ECO:0000313" key="2">
    <source>
        <dbReference type="Proteomes" id="UP000054007"/>
    </source>
</evidence>
<sequence>KPAPFFRRRSLCVALAVKDSPQYLDSAPKDLGLNTHIPHHVLAPILPQTHLHPSYLRLDGRIRSARHISYAHTCVHGIQAAPPRLVGGITD</sequence>
<proteinExistence type="predicted"/>
<name>A0A0D7AYX9_9AGAR</name>
<dbReference type="AlphaFoldDB" id="A0A0D7AYX9"/>
<dbReference type="Proteomes" id="UP000054007">
    <property type="component" value="Unassembled WGS sequence"/>
</dbReference>
<accession>A0A0D7AYX9</accession>
<organism evidence="1 2">
    <name type="scientific">Cylindrobasidium torrendii FP15055 ss-10</name>
    <dbReference type="NCBI Taxonomy" id="1314674"/>
    <lineage>
        <taxon>Eukaryota</taxon>
        <taxon>Fungi</taxon>
        <taxon>Dikarya</taxon>
        <taxon>Basidiomycota</taxon>
        <taxon>Agaricomycotina</taxon>
        <taxon>Agaricomycetes</taxon>
        <taxon>Agaricomycetidae</taxon>
        <taxon>Agaricales</taxon>
        <taxon>Marasmiineae</taxon>
        <taxon>Physalacriaceae</taxon>
        <taxon>Cylindrobasidium</taxon>
    </lineage>
</organism>
<dbReference type="EMBL" id="KN880721">
    <property type="protein sequence ID" value="KIY63104.1"/>
    <property type="molecule type" value="Genomic_DNA"/>
</dbReference>
<reference evidence="1 2" key="1">
    <citation type="journal article" date="2015" name="Fungal Genet. Biol.">
        <title>Evolution of novel wood decay mechanisms in Agaricales revealed by the genome sequences of Fistulina hepatica and Cylindrobasidium torrendii.</title>
        <authorList>
            <person name="Floudas D."/>
            <person name="Held B.W."/>
            <person name="Riley R."/>
            <person name="Nagy L.G."/>
            <person name="Koehler G."/>
            <person name="Ransdell A.S."/>
            <person name="Younus H."/>
            <person name="Chow J."/>
            <person name="Chiniquy J."/>
            <person name="Lipzen A."/>
            <person name="Tritt A."/>
            <person name="Sun H."/>
            <person name="Haridas S."/>
            <person name="LaButti K."/>
            <person name="Ohm R.A."/>
            <person name="Kues U."/>
            <person name="Blanchette R.A."/>
            <person name="Grigoriev I.V."/>
            <person name="Minto R.E."/>
            <person name="Hibbett D.S."/>
        </authorList>
    </citation>
    <scope>NUCLEOTIDE SEQUENCE [LARGE SCALE GENOMIC DNA]</scope>
    <source>
        <strain evidence="1 2">FP15055 ss-10</strain>
    </source>
</reference>
<protein>
    <submittedName>
        <fullName evidence="1">Uncharacterized protein</fullName>
    </submittedName>
</protein>
<gene>
    <name evidence="1" type="ORF">CYLTODRAFT_382729</name>
</gene>
<feature type="non-terminal residue" evidence="1">
    <location>
        <position position="91"/>
    </location>
</feature>
<dbReference type="OrthoDB" id="428577at2759"/>
<feature type="non-terminal residue" evidence="1">
    <location>
        <position position="1"/>
    </location>
</feature>